<gene>
    <name evidence="3" type="ORF">H3H45_00130</name>
</gene>
<dbReference type="InterPro" id="IPR018637">
    <property type="entry name" value="DUF2059"/>
</dbReference>
<feature type="chain" id="PRO_5031176998" evidence="1">
    <location>
        <begin position="22"/>
        <end position="176"/>
    </location>
</feature>
<evidence type="ECO:0000256" key="1">
    <source>
        <dbReference type="SAM" id="SignalP"/>
    </source>
</evidence>
<evidence type="ECO:0000313" key="3">
    <source>
        <dbReference type="EMBL" id="MBB1517623.1"/>
    </source>
</evidence>
<feature type="signal peptide" evidence="1">
    <location>
        <begin position="1"/>
        <end position="21"/>
    </location>
</feature>
<dbReference type="Proteomes" id="UP000581189">
    <property type="component" value="Unassembled WGS sequence"/>
</dbReference>
<proteinExistence type="predicted"/>
<dbReference type="EMBL" id="JACJFN010000001">
    <property type="protein sequence ID" value="MBB1517623.1"/>
    <property type="molecule type" value="Genomic_DNA"/>
</dbReference>
<evidence type="ECO:0000259" key="2">
    <source>
        <dbReference type="Pfam" id="PF09832"/>
    </source>
</evidence>
<dbReference type="RefSeq" id="WP_182831761.1">
    <property type="nucleotide sequence ID" value="NZ_JACJFN010000001.1"/>
</dbReference>
<dbReference type="AlphaFoldDB" id="A0A7W4D7Z5"/>
<protein>
    <submittedName>
        <fullName evidence="3">DUF2059 domain-containing protein</fullName>
    </submittedName>
</protein>
<evidence type="ECO:0000313" key="4">
    <source>
        <dbReference type="Proteomes" id="UP000581189"/>
    </source>
</evidence>
<feature type="domain" description="DUF2059" evidence="2">
    <location>
        <begin position="93"/>
        <end position="152"/>
    </location>
</feature>
<accession>A0A7W4D7Z5</accession>
<comment type="caution">
    <text evidence="3">The sequence shown here is derived from an EMBL/GenBank/DDBJ whole genome shotgun (WGS) entry which is preliminary data.</text>
</comment>
<sequence length="176" mass="19843">MNVKKLLAISMVWWVAQGAQAAEPASVDSIKELMDISQSKSLVELSVDQIDGNVKTTLDQLLQGQSVNPQMQEIIDDTREKTVALMKRSMRWEDLEPKFIDLYQRTFSEEEVQGMLDFYRTDAGKAVIAKMPTVMQNSNVLMQQHMGAIMPELQQIMLDAAKRIAEAKKQQPAAKS</sequence>
<keyword evidence="1" id="KW-0732">Signal</keyword>
<organism evidence="3 4">
    <name type="scientific">Aquipseudomonas guryensis</name>
    <dbReference type="NCBI Taxonomy" id="2759165"/>
    <lineage>
        <taxon>Bacteria</taxon>
        <taxon>Pseudomonadati</taxon>
        <taxon>Pseudomonadota</taxon>
        <taxon>Gammaproteobacteria</taxon>
        <taxon>Pseudomonadales</taxon>
        <taxon>Pseudomonadaceae</taxon>
        <taxon>Aquipseudomonas</taxon>
    </lineage>
</organism>
<keyword evidence="4" id="KW-1185">Reference proteome</keyword>
<reference evidence="3 4" key="1">
    <citation type="submission" date="2020-08" db="EMBL/GenBank/DDBJ databases">
        <authorList>
            <person name="Kim C.M."/>
        </authorList>
    </citation>
    <scope>NUCLEOTIDE SEQUENCE [LARGE SCALE GENOMIC DNA]</scope>
    <source>
        <strain evidence="3 4">SR9</strain>
    </source>
</reference>
<dbReference type="Pfam" id="PF09832">
    <property type="entry name" value="DUF2059"/>
    <property type="match status" value="1"/>
</dbReference>
<name>A0A7W4D7Z5_9GAMM</name>